<accession>A0A0F5ZNX0</accession>
<protein>
    <submittedName>
        <fullName evidence="2">Uncharacterized protein</fullName>
    </submittedName>
</protein>
<sequence length="72" mass="7867">MLSGFDGLRFSHWHPEIRDDGVVVLSLDRQDSSVNAMSQDVLLEPDGAIEPPMDGLRASSSQHHPPRPSAGF</sequence>
<dbReference type="AlphaFoldDB" id="A0A0F5ZNX0"/>
<organism evidence="2 3">
    <name type="scientific">Stenotrophomonas maltophilia</name>
    <name type="common">Pseudomonas maltophilia</name>
    <name type="synonym">Xanthomonas maltophilia</name>
    <dbReference type="NCBI Taxonomy" id="40324"/>
    <lineage>
        <taxon>Bacteria</taxon>
        <taxon>Pseudomonadati</taxon>
        <taxon>Pseudomonadota</taxon>
        <taxon>Gammaproteobacteria</taxon>
        <taxon>Lysobacterales</taxon>
        <taxon>Lysobacteraceae</taxon>
        <taxon>Stenotrophomonas</taxon>
        <taxon>Stenotrophomonas maltophilia group</taxon>
    </lineage>
</organism>
<reference evidence="2 3" key="1">
    <citation type="submission" date="2015-03" db="EMBL/GenBank/DDBJ databases">
        <title>Draft genome of Stenotrophomonas maltophila isolated from urine specimen.</title>
        <authorList>
            <person name="Murugan N."/>
            <person name="Malathi J."/>
            <person name="Umashankar V."/>
            <person name="Madhavan H."/>
        </authorList>
    </citation>
    <scope>NUCLEOTIDE SEQUENCE [LARGE SCALE GENOMIC DNA]</scope>
    <source>
        <strain evidence="2 3">JMNMN1</strain>
    </source>
</reference>
<dbReference type="Proteomes" id="UP000243478">
    <property type="component" value="Unassembled WGS sequence"/>
</dbReference>
<dbReference type="PATRIC" id="fig|40324.63.peg.5345"/>
<name>A0A0F5ZNX0_STEMA</name>
<evidence type="ECO:0000256" key="1">
    <source>
        <dbReference type="SAM" id="MobiDB-lite"/>
    </source>
</evidence>
<gene>
    <name evidence="2" type="ORF">VM57_14535</name>
</gene>
<comment type="caution">
    <text evidence="2">The sequence shown here is derived from an EMBL/GenBank/DDBJ whole genome shotgun (WGS) entry which is preliminary data.</text>
</comment>
<feature type="region of interest" description="Disordered" evidence="1">
    <location>
        <begin position="36"/>
        <end position="72"/>
    </location>
</feature>
<proteinExistence type="predicted"/>
<dbReference type="EMBL" id="JZRZ01000023">
    <property type="protein sequence ID" value="KKD57017.1"/>
    <property type="molecule type" value="Genomic_DNA"/>
</dbReference>
<evidence type="ECO:0000313" key="2">
    <source>
        <dbReference type="EMBL" id="KKD57017.1"/>
    </source>
</evidence>
<evidence type="ECO:0000313" key="3">
    <source>
        <dbReference type="Proteomes" id="UP000243478"/>
    </source>
</evidence>